<reference evidence="13" key="1">
    <citation type="submission" date="2020-07" db="EMBL/GenBank/DDBJ databases">
        <title>Draft Genome Sequence of a Deep-Sea Yeast, Naganishia (Cryptococcus) liquefaciens strain N6.</title>
        <authorList>
            <person name="Han Y.W."/>
            <person name="Kajitani R."/>
            <person name="Morimoto H."/>
            <person name="Parhat M."/>
            <person name="Tsubouchi H."/>
            <person name="Bakenova O."/>
            <person name="Ogata M."/>
            <person name="Argunhan B."/>
            <person name="Aoki R."/>
            <person name="Kajiwara S."/>
            <person name="Itoh T."/>
            <person name="Iwasaki H."/>
        </authorList>
    </citation>
    <scope>NUCLEOTIDE SEQUENCE</scope>
    <source>
        <strain evidence="13">N6</strain>
    </source>
</reference>
<feature type="transmembrane region" description="Helical" evidence="10">
    <location>
        <begin position="397"/>
        <end position="419"/>
    </location>
</feature>
<feature type="region of interest" description="Disordered" evidence="9">
    <location>
        <begin position="85"/>
        <end position="126"/>
    </location>
</feature>
<dbReference type="GO" id="GO:0016887">
    <property type="term" value="F:ATP hydrolysis activity"/>
    <property type="evidence" value="ECO:0007669"/>
    <property type="project" value="InterPro"/>
</dbReference>
<dbReference type="InterPro" id="IPR003593">
    <property type="entry name" value="AAA+_ATPase"/>
</dbReference>
<keyword evidence="14" id="KW-1185">Reference proteome</keyword>
<evidence type="ECO:0000313" key="14">
    <source>
        <dbReference type="Proteomes" id="UP000620104"/>
    </source>
</evidence>
<dbReference type="Gene3D" id="1.20.1560.10">
    <property type="entry name" value="ABC transporter type 1, transmembrane domain"/>
    <property type="match status" value="2"/>
</dbReference>
<dbReference type="GO" id="GO:0005524">
    <property type="term" value="F:ATP binding"/>
    <property type="evidence" value="ECO:0007669"/>
    <property type="project" value="UniProtKB-KW"/>
</dbReference>
<dbReference type="SUPFAM" id="SSF52540">
    <property type="entry name" value="P-loop containing nucleoside triphosphate hydrolases"/>
    <property type="match status" value="1"/>
</dbReference>
<keyword evidence="5" id="KW-0547">Nucleotide-binding</keyword>
<evidence type="ECO:0000256" key="2">
    <source>
        <dbReference type="ARBA" id="ARBA00009726"/>
    </source>
</evidence>
<keyword evidence="3" id="KW-0813">Transport</keyword>
<evidence type="ECO:0000256" key="3">
    <source>
        <dbReference type="ARBA" id="ARBA00022448"/>
    </source>
</evidence>
<dbReference type="EMBL" id="BLZA01000019">
    <property type="protein sequence ID" value="GHJ86570.1"/>
    <property type="molecule type" value="Genomic_DNA"/>
</dbReference>
<dbReference type="SMART" id="SM00382">
    <property type="entry name" value="AAA"/>
    <property type="match status" value="1"/>
</dbReference>
<evidence type="ECO:0000256" key="6">
    <source>
        <dbReference type="ARBA" id="ARBA00022840"/>
    </source>
</evidence>
<dbReference type="Pfam" id="PF00005">
    <property type="entry name" value="ABC_tran"/>
    <property type="match status" value="1"/>
</dbReference>
<dbReference type="GO" id="GO:0016020">
    <property type="term" value="C:membrane"/>
    <property type="evidence" value="ECO:0007669"/>
    <property type="project" value="UniProtKB-SubCell"/>
</dbReference>
<dbReference type="CDD" id="cd03244">
    <property type="entry name" value="ABCC_MRP_domain2"/>
    <property type="match status" value="1"/>
</dbReference>
<keyword evidence="4 10" id="KW-0812">Transmembrane</keyword>
<dbReference type="InterPro" id="IPR027417">
    <property type="entry name" value="P-loop_NTPase"/>
</dbReference>
<keyword evidence="7 10" id="KW-1133">Transmembrane helix</keyword>
<evidence type="ECO:0000256" key="9">
    <source>
        <dbReference type="SAM" id="MobiDB-lite"/>
    </source>
</evidence>
<dbReference type="AlphaFoldDB" id="A0A8H3TST5"/>
<name>A0A8H3TST5_9TREE</name>
<keyword evidence="8 10" id="KW-0472">Membrane</keyword>
<evidence type="ECO:0000256" key="10">
    <source>
        <dbReference type="SAM" id="Phobius"/>
    </source>
</evidence>
<dbReference type="SUPFAM" id="SSF90123">
    <property type="entry name" value="ABC transporter transmembrane region"/>
    <property type="match status" value="1"/>
</dbReference>
<dbReference type="GO" id="GO:0140359">
    <property type="term" value="F:ABC-type transporter activity"/>
    <property type="evidence" value="ECO:0007669"/>
    <property type="project" value="InterPro"/>
</dbReference>
<accession>A0A8H3TST5</accession>
<keyword evidence="6" id="KW-0067">ATP-binding</keyword>
<evidence type="ECO:0000256" key="4">
    <source>
        <dbReference type="ARBA" id="ARBA00022692"/>
    </source>
</evidence>
<dbReference type="FunFam" id="3.40.50.300:FF:000565">
    <property type="entry name" value="ABC bile acid transporter"/>
    <property type="match status" value="1"/>
</dbReference>
<evidence type="ECO:0000256" key="5">
    <source>
        <dbReference type="ARBA" id="ARBA00022741"/>
    </source>
</evidence>
<evidence type="ECO:0000256" key="7">
    <source>
        <dbReference type="ARBA" id="ARBA00022989"/>
    </source>
</evidence>
<dbReference type="Gene3D" id="3.40.50.300">
    <property type="entry name" value="P-loop containing nucleotide triphosphate hydrolases"/>
    <property type="match status" value="1"/>
</dbReference>
<comment type="caution">
    <text evidence="13">The sequence shown here is derived from an EMBL/GenBank/DDBJ whole genome shotgun (WGS) entry which is preliminary data.</text>
</comment>
<evidence type="ECO:0000313" key="13">
    <source>
        <dbReference type="EMBL" id="GHJ86570.1"/>
    </source>
</evidence>
<proteinExistence type="inferred from homology"/>
<dbReference type="PANTHER" id="PTHR24223">
    <property type="entry name" value="ATP-BINDING CASSETTE SUB-FAMILY C"/>
    <property type="match status" value="1"/>
</dbReference>
<feature type="domain" description="ABC transporter" evidence="11">
    <location>
        <begin position="515"/>
        <end position="754"/>
    </location>
</feature>
<evidence type="ECO:0000256" key="8">
    <source>
        <dbReference type="ARBA" id="ARBA00023136"/>
    </source>
</evidence>
<organism evidence="13 14">
    <name type="scientific">Naganishia liquefaciens</name>
    <dbReference type="NCBI Taxonomy" id="104408"/>
    <lineage>
        <taxon>Eukaryota</taxon>
        <taxon>Fungi</taxon>
        <taxon>Dikarya</taxon>
        <taxon>Basidiomycota</taxon>
        <taxon>Agaricomycotina</taxon>
        <taxon>Tremellomycetes</taxon>
        <taxon>Filobasidiales</taxon>
        <taxon>Filobasidiaceae</taxon>
        <taxon>Naganishia</taxon>
    </lineage>
</organism>
<sequence length="786" mass="87250">MRLPFLKLKPAPPSKRYEELIPEYSANIFDKITFGWIFPLLKDGYTRPIEESDVWHLDDERLTHTVADRLERNFYNRCPPSRRPIHLAGSSLRPRPIAETVPQGGLEKGGSSVHHEERGDGLSNSDVITSCIRQGDTPSSTLDGRDVGLPASAIAVDPPSRCSIDGRIGYAALKPPTDHVSLPQDAKSIRSRCLPEVPERSFRRILSRFNPWSEIRKKEKVREGSMHYEMDEHGEYRYYDSSLVIALLQTTWRPMSLAICYKAARVVLDTTSSLVTKQLIAFITTSHAWSKATEEERASGGLKPPKGISHGIGLAIGLAVMQEVALLCGNHFHLKSYGCGFMMRSALIQQIARKSLRLSPRARLEYPNGHQITAISADASYAEWCFPIIVQGVVEPFSIIIAFILLILNLGPSALVGLGRWLSVRLDSLGSLLVLGVALFGVFFREDVSPSKFGVVITYSKQSTLLLSVLIITHAMVEQEMNTCERILYYGELPREAPPRNPLDPSGSWPEAGEITFENVGVRYRHNLPLVLKGLSFHIKPGEKIGICGRTGAGKSSILQALFRMVEPCQGKITIDGVDLANVGLDTLRQALGAIPQEAILFSGTMRDNLDPEGRRNDAELNDALRRCGLFGGEDVNVERFEKFRLDAIVLDEGSNYSAGERQLVALCRALVKNRRVLVLDEATSSVDSETDAAIQKAIRNEFQDATLLCIAHRLATIVFYDRVLVLDAGNIVEFDTPLNLYDRQDSVFRSMCDAANLKRTEILRIRAQQGVDSEDEDPGCDLQDS</sequence>
<dbReference type="Pfam" id="PF00664">
    <property type="entry name" value="ABC_membrane"/>
    <property type="match status" value="1"/>
</dbReference>
<comment type="subcellular location">
    <subcellularLocation>
        <location evidence="1">Membrane</location>
        <topology evidence="1">Multi-pass membrane protein</topology>
    </subcellularLocation>
</comment>
<dbReference type="Proteomes" id="UP000620104">
    <property type="component" value="Unassembled WGS sequence"/>
</dbReference>
<dbReference type="OrthoDB" id="6500128at2759"/>
<gene>
    <name evidence="13" type="ORF">NliqN6_2972</name>
</gene>
<dbReference type="PROSITE" id="PS50893">
    <property type="entry name" value="ABC_TRANSPORTER_2"/>
    <property type="match status" value="1"/>
</dbReference>
<evidence type="ECO:0000259" key="12">
    <source>
        <dbReference type="PROSITE" id="PS50929"/>
    </source>
</evidence>
<dbReference type="InterPro" id="IPR036640">
    <property type="entry name" value="ABC1_TM_sf"/>
</dbReference>
<dbReference type="PROSITE" id="PS50929">
    <property type="entry name" value="ABC_TM1F"/>
    <property type="match status" value="1"/>
</dbReference>
<dbReference type="InterPro" id="IPR003439">
    <property type="entry name" value="ABC_transporter-like_ATP-bd"/>
</dbReference>
<feature type="domain" description="ABC transmembrane type-1" evidence="12">
    <location>
        <begin position="257"/>
        <end position="419"/>
    </location>
</feature>
<comment type="similarity">
    <text evidence="2">Belongs to the ABC transporter superfamily. ABCC family. Conjugate transporter (TC 3.A.1.208) subfamily.</text>
</comment>
<dbReference type="PANTHER" id="PTHR24223:SF456">
    <property type="entry name" value="MULTIDRUG RESISTANCE-ASSOCIATED PROTEIN LETHAL(2)03659"/>
    <property type="match status" value="1"/>
</dbReference>
<evidence type="ECO:0000259" key="11">
    <source>
        <dbReference type="PROSITE" id="PS50893"/>
    </source>
</evidence>
<protein>
    <recommendedName>
        <fullName evidence="15">ATP-binding cassette domain-containing protein</fullName>
    </recommendedName>
</protein>
<evidence type="ECO:0000256" key="1">
    <source>
        <dbReference type="ARBA" id="ARBA00004141"/>
    </source>
</evidence>
<feature type="transmembrane region" description="Helical" evidence="10">
    <location>
        <begin position="426"/>
        <end position="444"/>
    </location>
</feature>
<dbReference type="InterPro" id="IPR017871">
    <property type="entry name" value="ABC_transporter-like_CS"/>
</dbReference>
<dbReference type="PROSITE" id="PS00211">
    <property type="entry name" value="ABC_TRANSPORTER_1"/>
    <property type="match status" value="1"/>
</dbReference>
<dbReference type="InterPro" id="IPR050173">
    <property type="entry name" value="ABC_transporter_C-like"/>
</dbReference>
<dbReference type="InterPro" id="IPR011527">
    <property type="entry name" value="ABC1_TM_dom"/>
</dbReference>
<evidence type="ECO:0008006" key="15">
    <source>
        <dbReference type="Google" id="ProtNLM"/>
    </source>
</evidence>